<name>A0A6L5WIM9_9BACT</name>
<reference evidence="2 3" key="1">
    <citation type="submission" date="2019-09" db="EMBL/GenBank/DDBJ databases">
        <authorList>
            <person name="Silva M."/>
            <person name="Pereira G."/>
            <person name="Lopes-Da-Costa L."/>
            <person name="Silva E."/>
        </authorList>
    </citation>
    <scope>NUCLEOTIDE SEQUENCE [LARGE SCALE GENOMIC DNA]</scope>
    <source>
        <strain evidence="2 3">FMV-PI01</strain>
    </source>
</reference>
<protein>
    <submittedName>
        <fullName evidence="2">SH3 domain-containing protein</fullName>
    </submittedName>
</protein>
<evidence type="ECO:0000313" key="3">
    <source>
        <dbReference type="Proteomes" id="UP000476338"/>
    </source>
</evidence>
<keyword evidence="3" id="KW-1185">Reference proteome</keyword>
<keyword evidence="1" id="KW-0812">Transmembrane</keyword>
<accession>A0A6L5WIM9</accession>
<sequence>MLRLLVLFLFIFNYTFSNDIEYLEITKPNSSNKKQILEKKHLSIDDLKKIAPSDEGNLDMDDSKIYQDIRVTDLLLSTTNMPKSVFKNQIFSLNLIADIQQDINLDLNLSMEKSPNLKWLNQKVEWQKNGGIFKTKLWFESNSTNIGNLKLNVLALRNGEVFQKASISPRLPKVKSVEDRLNYANIVADDLEIISYKTSKFDDKSNIMTIFLKTKNSNIASFYIENDEILKQGVSSIKGIYPDQSAYYFVVFKNDKTSLNFSYFNAKTKQFSDFSLDVKLEIDDLSTQTEINPLNDPFLIQKKFLIYFLAGILIFIFILSRNSTPLIFAILLIAYQIYSQNSYSTGVIKANTKVKILPIEKSTIFYISKNDENVKIFDENLDYYKIMVENGKVGWIEKSSLKIENN</sequence>
<proteinExistence type="predicted"/>
<dbReference type="AlphaFoldDB" id="A0A6L5WIM9"/>
<dbReference type="Proteomes" id="UP000476338">
    <property type="component" value="Unassembled WGS sequence"/>
</dbReference>
<dbReference type="EMBL" id="VWSJ01000033">
    <property type="protein sequence ID" value="MSN96999.1"/>
    <property type="molecule type" value="Genomic_DNA"/>
</dbReference>
<feature type="transmembrane region" description="Helical" evidence="1">
    <location>
        <begin position="304"/>
        <end position="335"/>
    </location>
</feature>
<comment type="caution">
    <text evidence="2">The sequence shown here is derived from an EMBL/GenBank/DDBJ whole genome shotgun (WGS) entry which is preliminary data.</text>
</comment>
<reference evidence="2 3" key="2">
    <citation type="submission" date="2020-03" db="EMBL/GenBank/DDBJ databases">
        <title>Campylobacter portucalensis sp. nov., a new species of Campylobacter isolated from the reproductive tract of bulls.</title>
        <authorList>
            <person name="Silva M.F."/>
            <person name="Pereira G."/>
            <person name="Carneiro C."/>
            <person name="Hemphill A."/>
            <person name="Mateus L."/>
            <person name="Lopes-Da-Costa L."/>
            <person name="Silva E."/>
        </authorList>
    </citation>
    <scope>NUCLEOTIDE SEQUENCE [LARGE SCALE GENOMIC DNA]</scope>
    <source>
        <strain evidence="2 3">FMV-PI01</strain>
    </source>
</reference>
<keyword evidence="1" id="KW-0472">Membrane</keyword>
<evidence type="ECO:0000313" key="2">
    <source>
        <dbReference type="EMBL" id="MSN96999.1"/>
    </source>
</evidence>
<dbReference type="RefSeq" id="WP_154571251.1">
    <property type="nucleotide sequence ID" value="NZ_VWSJ01000033.1"/>
</dbReference>
<evidence type="ECO:0000256" key="1">
    <source>
        <dbReference type="SAM" id="Phobius"/>
    </source>
</evidence>
<gene>
    <name evidence="2" type="ORF">F1B92_07475</name>
</gene>
<organism evidence="2 3">
    <name type="scientific">Campylobacter portucalensis</name>
    <dbReference type="NCBI Taxonomy" id="2608384"/>
    <lineage>
        <taxon>Bacteria</taxon>
        <taxon>Pseudomonadati</taxon>
        <taxon>Campylobacterota</taxon>
        <taxon>Epsilonproteobacteria</taxon>
        <taxon>Campylobacterales</taxon>
        <taxon>Campylobacteraceae</taxon>
        <taxon>Campylobacter</taxon>
    </lineage>
</organism>
<keyword evidence="1" id="KW-1133">Transmembrane helix</keyword>